<dbReference type="PROSITE" id="PS50092">
    <property type="entry name" value="TSP1"/>
    <property type="match status" value="2"/>
</dbReference>
<dbReference type="Gene3D" id="2.10.70.10">
    <property type="entry name" value="Complement Module, domain 1"/>
    <property type="match status" value="2"/>
</dbReference>
<feature type="non-terminal residue" evidence="1">
    <location>
        <position position="241"/>
    </location>
</feature>
<evidence type="ECO:0000313" key="1">
    <source>
        <dbReference type="EMBL" id="CAH1800663.1"/>
    </source>
</evidence>
<reference evidence="1" key="1">
    <citation type="submission" date="2022-03" db="EMBL/GenBank/DDBJ databases">
        <authorList>
            <person name="Martin C."/>
        </authorList>
    </citation>
    <scope>NUCLEOTIDE SEQUENCE</scope>
</reference>
<dbReference type="OrthoDB" id="6041417at2759"/>
<dbReference type="SUPFAM" id="SSF57603">
    <property type="entry name" value="FnI-like domain"/>
    <property type="match status" value="1"/>
</dbReference>
<organism evidence="1 2">
    <name type="scientific">Owenia fusiformis</name>
    <name type="common">Polychaete worm</name>
    <dbReference type="NCBI Taxonomy" id="6347"/>
    <lineage>
        <taxon>Eukaryota</taxon>
        <taxon>Metazoa</taxon>
        <taxon>Spiralia</taxon>
        <taxon>Lophotrochozoa</taxon>
        <taxon>Annelida</taxon>
        <taxon>Polychaeta</taxon>
        <taxon>Sedentaria</taxon>
        <taxon>Canalipalpata</taxon>
        <taxon>Sabellida</taxon>
        <taxon>Oweniida</taxon>
        <taxon>Oweniidae</taxon>
        <taxon>Owenia</taxon>
    </lineage>
</organism>
<evidence type="ECO:0000313" key="2">
    <source>
        <dbReference type="Proteomes" id="UP000749559"/>
    </source>
</evidence>
<dbReference type="SMART" id="SM00209">
    <property type="entry name" value="TSP1"/>
    <property type="match status" value="2"/>
</dbReference>
<accession>A0A8S4Q9R5</accession>
<dbReference type="Proteomes" id="UP000749559">
    <property type="component" value="Unassembled WGS sequence"/>
</dbReference>
<proteinExistence type="predicted"/>
<dbReference type="InterPro" id="IPR036383">
    <property type="entry name" value="TSP1_rpt_sf"/>
</dbReference>
<feature type="non-terminal residue" evidence="1">
    <location>
        <position position="1"/>
    </location>
</feature>
<comment type="caution">
    <text evidence="1">The sequence shown here is derived from an EMBL/GenBank/DDBJ whole genome shotgun (WGS) entry which is preliminary data.</text>
</comment>
<dbReference type="SUPFAM" id="SSF82895">
    <property type="entry name" value="TSP-1 type 1 repeat"/>
    <property type="match status" value="2"/>
</dbReference>
<keyword evidence="2" id="KW-1185">Reference proteome</keyword>
<dbReference type="Gene3D" id="2.20.100.10">
    <property type="entry name" value="Thrombospondin type-1 (TSP1) repeat"/>
    <property type="match status" value="2"/>
</dbReference>
<protein>
    <submittedName>
        <fullName evidence="1">Uncharacterized protein</fullName>
    </submittedName>
</protein>
<gene>
    <name evidence="1" type="ORF">OFUS_LOCUS24522</name>
</gene>
<dbReference type="Pfam" id="PF00090">
    <property type="entry name" value="TSP_1"/>
    <property type="match status" value="2"/>
</dbReference>
<sequence length="241" mass="26895">AEYFQVKCPCDFQQYTYCPTYKPGDETKVQGCRWSAWSKWTSYSTCSVSCGSGFKSKIRSRTKQFSNAYTGSCEGKSVETSTFGCSNPPGPGCNGPLGCKWSPWMWSGYTECSVTCCTGTKSRVRTRVRLPAASGRCLGNSQETFTEKCDNPCGCTYNRRFYAEGISFPSTDRCNKCMCKCGNVLCTEKLCCTYKGRFYAEGSSIPSTDECNTCSCRGGKVVCTKKQCGCRWNRWSRWSSY</sequence>
<dbReference type="AlphaFoldDB" id="A0A8S4Q9R5"/>
<dbReference type="InterPro" id="IPR000884">
    <property type="entry name" value="TSP1_rpt"/>
</dbReference>
<name>A0A8S4Q9R5_OWEFU</name>
<dbReference type="EMBL" id="CAIIXF020000012">
    <property type="protein sequence ID" value="CAH1800663.1"/>
    <property type="molecule type" value="Genomic_DNA"/>
</dbReference>